<protein>
    <submittedName>
        <fullName evidence="3">DUF397 domain-containing protein</fullName>
    </submittedName>
</protein>
<evidence type="ECO:0000313" key="4">
    <source>
        <dbReference type="Proteomes" id="UP001596496"/>
    </source>
</evidence>
<evidence type="ECO:0000259" key="2">
    <source>
        <dbReference type="Pfam" id="PF04149"/>
    </source>
</evidence>
<dbReference type="InterPro" id="IPR007278">
    <property type="entry name" value="DUF397"/>
</dbReference>
<dbReference type="Proteomes" id="UP001596496">
    <property type="component" value="Unassembled WGS sequence"/>
</dbReference>
<evidence type="ECO:0000256" key="1">
    <source>
        <dbReference type="SAM" id="MobiDB-lite"/>
    </source>
</evidence>
<gene>
    <name evidence="3" type="ORF">ACFQSB_16685</name>
</gene>
<dbReference type="Pfam" id="PF04149">
    <property type="entry name" value="DUF397"/>
    <property type="match status" value="1"/>
</dbReference>
<dbReference type="EMBL" id="JBHTCG010000009">
    <property type="protein sequence ID" value="MFC7383859.1"/>
    <property type="molecule type" value="Genomic_DNA"/>
</dbReference>
<proteinExistence type="predicted"/>
<sequence>MDLSSAKWRKSSRSSGDGGQCVEVASNLPGVIAVRDSKNPGGPALVVSPQEWRLFLHGTKVQEV</sequence>
<keyword evidence="4" id="KW-1185">Reference proteome</keyword>
<organism evidence="3 4">
    <name type="scientific">Sphaerisporangium rhizosphaerae</name>
    <dbReference type="NCBI Taxonomy" id="2269375"/>
    <lineage>
        <taxon>Bacteria</taxon>
        <taxon>Bacillati</taxon>
        <taxon>Actinomycetota</taxon>
        <taxon>Actinomycetes</taxon>
        <taxon>Streptosporangiales</taxon>
        <taxon>Streptosporangiaceae</taxon>
        <taxon>Sphaerisporangium</taxon>
    </lineage>
</organism>
<accession>A0ABW2P377</accession>
<feature type="region of interest" description="Disordered" evidence="1">
    <location>
        <begin position="1"/>
        <end position="21"/>
    </location>
</feature>
<comment type="caution">
    <text evidence="3">The sequence shown here is derived from an EMBL/GenBank/DDBJ whole genome shotgun (WGS) entry which is preliminary data.</text>
</comment>
<name>A0ABW2P377_9ACTN</name>
<reference evidence="4" key="1">
    <citation type="journal article" date="2019" name="Int. J. Syst. Evol. Microbiol.">
        <title>The Global Catalogue of Microorganisms (GCM) 10K type strain sequencing project: providing services to taxonomists for standard genome sequencing and annotation.</title>
        <authorList>
            <consortium name="The Broad Institute Genomics Platform"/>
            <consortium name="The Broad Institute Genome Sequencing Center for Infectious Disease"/>
            <person name="Wu L."/>
            <person name="Ma J."/>
        </authorList>
    </citation>
    <scope>NUCLEOTIDE SEQUENCE [LARGE SCALE GENOMIC DNA]</scope>
    <source>
        <strain evidence="4">CECT 7649</strain>
    </source>
</reference>
<dbReference type="RefSeq" id="WP_380827420.1">
    <property type="nucleotide sequence ID" value="NZ_JBHTCG010000009.1"/>
</dbReference>
<feature type="domain" description="DUF397" evidence="2">
    <location>
        <begin position="6"/>
        <end position="60"/>
    </location>
</feature>
<evidence type="ECO:0000313" key="3">
    <source>
        <dbReference type="EMBL" id="MFC7383859.1"/>
    </source>
</evidence>